<proteinExistence type="predicted"/>
<dbReference type="RefSeq" id="WP_072878608.1">
    <property type="nucleotide sequence ID" value="NZ_FQVT01000004.1"/>
</dbReference>
<dbReference type="STRING" id="1073325.SAMN05444483_104111"/>
<protein>
    <submittedName>
        <fullName evidence="1">Uncharacterized protein</fullName>
    </submittedName>
</protein>
<sequence>MKSLNIQISEAEFDQLGLDKTEVSFSELVELIERKINKRTLKNSIRLADKYELSNMTMQEISEEVRAYRHAEDHS</sequence>
<reference evidence="2" key="1">
    <citation type="submission" date="2016-11" db="EMBL/GenBank/DDBJ databases">
        <authorList>
            <person name="Varghese N."/>
            <person name="Submissions S."/>
        </authorList>
    </citation>
    <scope>NUCLEOTIDE SEQUENCE [LARGE SCALE GENOMIC DNA]</scope>
    <source>
        <strain evidence="2">DSM 24579</strain>
    </source>
</reference>
<evidence type="ECO:0000313" key="1">
    <source>
        <dbReference type="EMBL" id="SHG01753.1"/>
    </source>
</evidence>
<accession>A0A1M5GDD3</accession>
<dbReference type="Proteomes" id="UP000183945">
    <property type="component" value="Unassembled WGS sequence"/>
</dbReference>
<dbReference type="AlphaFoldDB" id="A0A1M5GDD3"/>
<gene>
    <name evidence="1" type="ORF">SAMN05444483_104111</name>
</gene>
<evidence type="ECO:0000313" key="2">
    <source>
        <dbReference type="Proteomes" id="UP000183945"/>
    </source>
</evidence>
<dbReference type="OrthoDB" id="963251at2"/>
<keyword evidence="2" id="KW-1185">Reference proteome</keyword>
<dbReference type="EMBL" id="FQVT01000004">
    <property type="protein sequence ID" value="SHG01753.1"/>
    <property type="molecule type" value="Genomic_DNA"/>
</dbReference>
<organism evidence="1 2">
    <name type="scientific">Salegentibacter echinorum</name>
    <dbReference type="NCBI Taxonomy" id="1073325"/>
    <lineage>
        <taxon>Bacteria</taxon>
        <taxon>Pseudomonadati</taxon>
        <taxon>Bacteroidota</taxon>
        <taxon>Flavobacteriia</taxon>
        <taxon>Flavobacteriales</taxon>
        <taxon>Flavobacteriaceae</taxon>
        <taxon>Salegentibacter</taxon>
    </lineage>
</organism>
<name>A0A1M5GDD3_SALEC</name>